<feature type="signal peptide" evidence="1">
    <location>
        <begin position="1"/>
        <end position="27"/>
    </location>
</feature>
<dbReference type="EMBL" id="ML120431">
    <property type="protein sequence ID" value="RPA94939.1"/>
    <property type="molecule type" value="Genomic_DNA"/>
</dbReference>
<dbReference type="AlphaFoldDB" id="A0A3N4J9I1"/>
<gene>
    <name evidence="2" type="ORF">L873DRAFT_1380050</name>
</gene>
<proteinExistence type="predicted"/>
<sequence length="79" mass="8892">MKFIGDGSFVLCRIFPILFFLGAPTKSTENCPSATTRLTVPPEVGTSECTSISYTKTRHQVNFQTWRYDTHHPNTPTLV</sequence>
<protein>
    <recommendedName>
        <fullName evidence="4">Secreted protein</fullName>
    </recommendedName>
</protein>
<keyword evidence="1" id="KW-0732">Signal</keyword>
<keyword evidence="3" id="KW-1185">Reference proteome</keyword>
<evidence type="ECO:0000313" key="2">
    <source>
        <dbReference type="EMBL" id="RPA94939.1"/>
    </source>
</evidence>
<organism evidence="2 3">
    <name type="scientific">Choiromyces venosus 120613-1</name>
    <dbReference type="NCBI Taxonomy" id="1336337"/>
    <lineage>
        <taxon>Eukaryota</taxon>
        <taxon>Fungi</taxon>
        <taxon>Dikarya</taxon>
        <taxon>Ascomycota</taxon>
        <taxon>Pezizomycotina</taxon>
        <taxon>Pezizomycetes</taxon>
        <taxon>Pezizales</taxon>
        <taxon>Tuberaceae</taxon>
        <taxon>Choiromyces</taxon>
    </lineage>
</organism>
<accession>A0A3N4J9I1</accession>
<evidence type="ECO:0000256" key="1">
    <source>
        <dbReference type="SAM" id="SignalP"/>
    </source>
</evidence>
<evidence type="ECO:0008006" key="4">
    <source>
        <dbReference type="Google" id="ProtNLM"/>
    </source>
</evidence>
<name>A0A3N4J9I1_9PEZI</name>
<feature type="chain" id="PRO_5018196421" description="Secreted protein" evidence="1">
    <location>
        <begin position="28"/>
        <end position="79"/>
    </location>
</feature>
<reference evidence="2 3" key="1">
    <citation type="journal article" date="2018" name="Nat. Ecol. Evol.">
        <title>Pezizomycetes genomes reveal the molecular basis of ectomycorrhizal truffle lifestyle.</title>
        <authorList>
            <person name="Murat C."/>
            <person name="Payen T."/>
            <person name="Noel B."/>
            <person name="Kuo A."/>
            <person name="Morin E."/>
            <person name="Chen J."/>
            <person name="Kohler A."/>
            <person name="Krizsan K."/>
            <person name="Balestrini R."/>
            <person name="Da Silva C."/>
            <person name="Montanini B."/>
            <person name="Hainaut M."/>
            <person name="Levati E."/>
            <person name="Barry K.W."/>
            <person name="Belfiori B."/>
            <person name="Cichocki N."/>
            <person name="Clum A."/>
            <person name="Dockter R.B."/>
            <person name="Fauchery L."/>
            <person name="Guy J."/>
            <person name="Iotti M."/>
            <person name="Le Tacon F."/>
            <person name="Lindquist E.A."/>
            <person name="Lipzen A."/>
            <person name="Malagnac F."/>
            <person name="Mello A."/>
            <person name="Molinier V."/>
            <person name="Miyauchi S."/>
            <person name="Poulain J."/>
            <person name="Riccioni C."/>
            <person name="Rubini A."/>
            <person name="Sitrit Y."/>
            <person name="Splivallo R."/>
            <person name="Traeger S."/>
            <person name="Wang M."/>
            <person name="Zifcakova L."/>
            <person name="Wipf D."/>
            <person name="Zambonelli A."/>
            <person name="Paolocci F."/>
            <person name="Nowrousian M."/>
            <person name="Ottonello S."/>
            <person name="Baldrian P."/>
            <person name="Spatafora J.W."/>
            <person name="Henrissat B."/>
            <person name="Nagy L.G."/>
            <person name="Aury J.M."/>
            <person name="Wincker P."/>
            <person name="Grigoriev I.V."/>
            <person name="Bonfante P."/>
            <person name="Martin F.M."/>
        </authorList>
    </citation>
    <scope>NUCLEOTIDE SEQUENCE [LARGE SCALE GENOMIC DNA]</scope>
    <source>
        <strain evidence="2 3">120613-1</strain>
    </source>
</reference>
<dbReference type="Proteomes" id="UP000276215">
    <property type="component" value="Unassembled WGS sequence"/>
</dbReference>
<evidence type="ECO:0000313" key="3">
    <source>
        <dbReference type="Proteomes" id="UP000276215"/>
    </source>
</evidence>